<dbReference type="InterPro" id="IPR018964">
    <property type="entry name" value="Phage_phiJL001_Gp84_C"/>
</dbReference>
<dbReference type="Pfam" id="PF09931">
    <property type="entry name" value="Phage_phiJL001_Gp84_N"/>
    <property type="match status" value="1"/>
</dbReference>
<organism evidence="2 3">
    <name type="scientific">Nitrospirillum viridazoti CBAmc</name>
    <dbReference type="NCBI Taxonomy" id="1441467"/>
    <lineage>
        <taxon>Bacteria</taxon>
        <taxon>Pseudomonadati</taxon>
        <taxon>Pseudomonadota</taxon>
        <taxon>Alphaproteobacteria</taxon>
        <taxon>Rhodospirillales</taxon>
        <taxon>Azospirillaceae</taxon>
        <taxon>Nitrospirillum</taxon>
        <taxon>Nitrospirillum viridazoti</taxon>
    </lineage>
</organism>
<dbReference type="Proteomes" id="UP000197153">
    <property type="component" value="Chromosome 1"/>
</dbReference>
<proteinExistence type="predicted"/>
<dbReference type="NCBIfam" id="TIGR02218">
    <property type="entry name" value="phg_TIGR02218"/>
    <property type="match status" value="1"/>
</dbReference>
<dbReference type="AlphaFoldDB" id="A0A248JRU5"/>
<feature type="domain" description="Bacteriophage phiJL001 Gp84 C-terminal" evidence="1">
    <location>
        <begin position="225"/>
        <end position="300"/>
    </location>
</feature>
<dbReference type="InterPro" id="IPR011928">
    <property type="entry name" value="Phage_phiJL001_Gp84"/>
</dbReference>
<evidence type="ECO:0000313" key="2">
    <source>
        <dbReference type="EMBL" id="ASG21415.1"/>
    </source>
</evidence>
<dbReference type="KEGG" id="nao:Y958_11675"/>
<sequence length="305" mass="32092">MRSTDTAFVQWLRTTPNLWSADLFTVTLTAQVSNPSAPTGTVWRWTNTDRPISYGGDTWLATGPRVARTSWSAKAQLEVPQMEVTIDSAASELLGDVPVNAFVNNGGFDGARVRLERALMPSASTAAFGTILLFEGRVSTAQAGRARATLTVKGDLVLLDQQMPRNLYQANCLHTLYDSGCTLLRSRYSWSNSVAAGSIVGTIVPATPLASLAPDGAGAAVDPQAFVQGAISFTGGVNAGVVRAIKVVSGGNMGLAYPLPHAPAVGDPFTITYGCDHTAATCKARFNNLANLRAFPYIPAAETAA</sequence>
<protein>
    <recommendedName>
        <fullName evidence="1">Bacteriophage phiJL001 Gp84 C-terminal domain-containing protein</fullName>
    </recommendedName>
</protein>
<dbReference type="Pfam" id="PF09356">
    <property type="entry name" value="Phage_BR0599"/>
    <property type="match status" value="1"/>
</dbReference>
<name>A0A248JRU5_9PROT</name>
<reference evidence="2 3" key="1">
    <citation type="submission" date="2017-06" db="EMBL/GenBank/DDBJ databases">
        <title>Complete genome sequence of Nitrospirillum amazonense strain CBAmC, an endophytic nitrogen-fixing and plant growth-promoting bacterium, isolated from sugarcane.</title>
        <authorList>
            <person name="Schwab S."/>
            <person name="dos Santos Teixeira K.R."/>
            <person name="Simoes Araujo J.L."/>
            <person name="Soares Vidal M."/>
            <person name="Borges de Freitas H.R."/>
            <person name="Rivello Crivelaro A.L."/>
            <person name="Bueno de Camargo Nunes A."/>
            <person name="dos Santos C.M."/>
            <person name="Palmeira da Silva Rosa D."/>
            <person name="da Silva Padilha D."/>
            <person name="da Silva E."/>
            <person name="Araujo Terra L."/>
            <person name="Soares Mendes V."/>
            <person name="Farinelli L."/>
            <person name="Magalhaes Cruz L."/>
            <person name="Baldani J.I."/>
        </authorList>
    </citation>
    <scope>NUCLEOTIDE SEQUENCE [LARGE SCALE GENOMIC DNA]</scope>
    <source>
        <strain evidence="2 3">CBAmC</strain>
    </source>
</reference>
<evidence type="ECO:0000313" key="3">
    <source>
        <dbReference type="Proteomes" id="UP000197153"/>
    </source>
</evidence>
<gene>
    <name evidence="2" type="ORF">Y958_11675</name>
</gene>
<evidence type="ECO:0000259" key="1">
    <source>
        <dbReference type="Pfam" id="PF09356"/>
    </source>
</evidence>
<dbReference type="EMBL" id="CP022110">
    <property type="protein sequence ID" value="ASG21415.1"/>
    <property type="molecule type" value="Genomic_DNA"/>
</dbReference>
<keyword evidence="3" id="KW-1185">Reference proteome</keyword>
<dbReference type="RefSeq" id="WP_088872119.1">
    <property type="nucleotide sequence ID" value="NZ_CP022110.1"/>
</dbReference>
<accession>A0A248JRU5</accession>